<keyword evidence="6 8" id="KW-0472">Membrane</keyword>
<keyword evidence="3" id="KW-1003">Cell membrane</keyword>
<evidence type="ECO:0000256" key="6">
    <source>
        <dbReference type="ARBA" id="ARBA00023136"/>
    </source>
</evidence>
<accession>A0A850T575</accession>
<feature type="transmembrane region" description="Helical" evidence="8">
    <location>
        <begin position="93"/>
        <end position="111"/>
    </location>
</feature>
<dbReference type="InterPro" id="IPR050586">
    <property type="entry name" value="CPA3_Na-H_Antiporter_D"/>
</dbReference>
<feature type="transmembrane region" description="Helical" evidence="8">
    <location>
        <begin position="147"/>
        <end position="168"/>
    </location>
</feature>
<evidence type="ECO:0000313" key="11">
    <source>
        <dbReference type="Proteomes" id="UP000553343"/>
    </source>
</evidence>
<feature type="domain" description="NADH:quinone oxidoreductase/Mrp antiporter transmembrane" evidence="9">
    <location>
        <begin position="115"/>
        <end position="375"/>
    </location>
</feature>
<evidence type="ECO:0000256" key="4">
    <source>
        <dbReference type="ARBA" id="ARBA00022692"/>
    </source>
</evidence>
<feature type="transmembrane region" description="Helical" evidence="8">
    <location>
        <begin position="117"/>
        <end position="135"/>
    </location>
</feature>
<evidence type="ECO:0000256" key="5">
    <source>
        <dbReference type="ARBA" id="ARBA00022989"/>
    </source>
</evidence>
<feature type="transmembrane region" description="Helical" evidence="8">
    <location>
        <begin position="188"/>
        <end position="209"/>
    </location>
</feature>
<dbReference type="Pfam" id="PF00361">
    <property type="entry name" value="Proton_antipo_M"/>
    <property type="match status" value="1"/>
</dbReference>
<evidence type="ECO:0000256" key="7">
    <source>
        <dbReference type="RuleBase" id="RU000320"/>
    </source>
</evidence>
<feature type="transmembrane region" description="Helical" evidence="8">
    <location>
        <begin position="331"/>
        <end position="351"/>
    </location>
</feature>
<comment type="similarity">
    <text evidence="2">Belongs to the CPA3 antiporters (TC 2.A.63) subunit D family.</text>
</comment>
<keyword evidence="5 8" id="KW-1133">Transmembrane helix</keyword>
<feature type="transmembrane region" description="Helical" evidence="8">
    <location>
        <begin position="68"/>
        <end position="86"/>
    </location>
</feature>
<organism evidence="10 11">
    <name type="scientific">Desulfobacter latus</name>
    <dbReference type="NCBI Taxonomy" id="2292"/>
    <lineage>
        <taxon>Bacteria</taxon>
        <taxon>Pseudomonadati</taxon>
        <taxon>Thermodesulfobacteriota</taxon>
        <taxon>Desulfobacteria</taxon>
        <taxon>Desulfobacterales</taxon>
        <taxon>Desulfobacteraceae</taxon>
        <taxon>Desulfobacter</taxon>
    </lineage>
</organism>
<evidence type="ECO:0000256" key="8">
    <source>
        <dbReference type="SAM" id="Phobius"/>
    </source>
</evidence>
<dbReference type="PANTHER" id="PTHR42703">
    <property type="entry name" value="NADH DEHYDROGENASE"/>
    <property type="match status" value="1"/>
</dbReference>
<dbReference type="GO" id="GO:0005886">
    <property type="term" value="C:plasma membrane"/>
    <property type="evidence" value="ECO:0007669"/>
    <property type="project" value="UniProtKB-SubCell"/>
</dbReference>
<proteinExistence type="inferred from homology"/>
<dbReference type="Proteomes" id="UP000553343">
    <property type="component" value="Unassembled WGS sequence"/>
</dbReference>
<reference evidence="10 11" key="1">
    <citation type="submission" date="2020-06" db="EMBL/GenBank/DDBJ databases">
        <title>High-quality draft genome of sulfate reducer Desulfobacter latus type strain AcrS2 isolated from marine sediment.</title>
        <authorList>
            <person name="Hoppe M."/>
            <person name="Larsen C.K."/>
            <person name="Marshall I.P.G."/>
            <person name="Schramm A."/>
            <person name="Marietou A.G."/>
        </authorList>
    </citation>
    <scope>NUCLEOTIDE SEQUENCE [LARGE SCALE GENOMIC DNA]</scope>
    <source>
        <strain evidence="10 11">AcRS2</strain>
    </source>
</reference>
<dbReference type="PANTHER" id="PTHR42703:SF1">
    <property type="entry name" value="NA(+)_H(+) ANTIPORTER SUBUNIT D1"/>
    <property type="match status" value="1"/>
</dbReference>
<evidence type="ECO:0000313" key="10">
    <source>
        <dbReference type="EMBL" id="NWH06241.1"/>
    </source>
</evidence>
<dbReference type="AlphaFoldDB" id="A0A850T575"/>
<feature type="transmembrane region" description="Helical" evidence="8">
    <location>
        <begin position="454"/>
        <end position="471"/>
    </location>
</feature>
<gene>
    <name evidence="10" type="ORF">HXW94_14835</name>
</gene>
<dbReference type="EMBL" id="JACADJ010000065">
    <property type="protein sequence ID" value="NWH06241.1"/>
    <property type="molecule type" value="Genomic_DNA"/>
</dbReference>
<dbReference type="InterPro" id="IPR001750">
    <property type="entry name" value="ND/Mrp_TM"/>
</dbReference>
<keyword evidence="4 7" id="KW-0812">Transmembrane</keyword>
<feature type="transmembrane region" description="Helical" evidence="8">
    <location>
        <begin position="395"/>
        <end position="413"/>
    </location>
</feature>
<feature type="transmembrane region" description="Helical" evidence="8">
    <location>
        <begin position="221"/>
        <end position="241"/>
    </location>
</feature>
<protein>
    <submittedName>
        <fullName evidence="10">Cation:proton antiporter</fullName>
    </submittedName>
</protein>
<feature type="transmembrane region" description="Helical" evidence="8">
    <location>
        <begin position="363"/>
        <end position="383"/>
    </location>
</feature>
<evidence type="ECO:0000256" key="2">
    <source>
        <dbReference type="ARBA" id="ARBA00005346"/>
    </source>
</evidence>
<feature type="transmembrane region" description="Helical" evidence="8">
    <location>
        <begin position="425"/>
        <end position="442"/>
    </location>
</feature>
<comment type="caution">
    <text evidence="10">The sequence shown here is derived from an EMBL/GenBank/DDBJ whole genome shotgun (WGS) entry which is preliminary data.</text>
</comment>
<evidence type="ECO:0000256" key="3">
    <source>
        <dbReference type="ARBA" id="ARBA00022475"/>
    </source>
</evidence>
<feature type="transmembrane region" description="Helical" evidence="8">
    <location>
        <begin position="247"/>
        <end position="265"/>
    </location>
</feature>
<comment type="subcellular location">
    <subcellularLocation>
        <location evidence="1">Cell membrane</location>
        <topology evidence="1">Multi-pass membrane protein</topology>
    </subcellularLocation>
    <subcellularLocation>
        <location evidence="7">Membrane</location>
        <topology evidence="7">Multi-pass membrane protein</topology>
    </subcellularLocation>
</comment>
<keyword evidence="11" id="KW-1185">Reference proteome</keyword>
<evidence type="ECO:0000256" key="1">
    <source>
        <dbReference type="ARBA" id="ARBA00004651"/>
    </source>
</evidence>
<sequence length="475" mass="50669">MTHPLTIILIPLLLCIFSMMQPRLAGLLSLLSCLPTAAYAAWLFHRDSTTAWVLVDAFGVMLQTDTRTAWLLLTNALVCVAVVLDFRRRNDTAPFLHTLVITLHAGINAAFICADLFSLYVALELTTITASLLIGHPLTSGSVWNAFRYLFVSNIAMLFYLIGVVLVYESTLSFAMDGVSHSPPVASALLISGLLVKGGVFIPGLWLPFAHSEAEAPVSALLSGVLVKIAIFPLMTIALGAPEAGVILRWIGVASALFGVGFALFETDVKRLLAFSTISQVGVMLAAPVAGAFYAFTHGIAKSCLFLSAGKLPAREIGALRTTGVDRRLRAVMTVAVLSLSGAPFLAGYVAKSALFPHLTHLHAPWMTAGAVGTALILAKLIFLPGPAASPSTPAPVMPVLPLLAGMLFFGIAPDAVTMKELGKALLILLTGWGLYGLIFRRVGIRLSRRPEDLRHLIGAMVILLWVLMILQEAA</sequence>
<name>A0A850T575_9BACT</name>
<dbReference type="NCBIfam" id="NF005564">
    <property type="entry name" value="PRK07234.1-4"/>
    <property type="match status" value="1"/>
</dbReference>
<feature type="transmembrane region" description="Helical" evidence="8">
    <location>
        <begin position="272"/>
        <end position="296"/>
    </location>
</feature>
<evidence type="ECO:0000259" key="9">
    <source>
        <dbReference type="Pfam" id="PF00361"/>
    </source>
</evidence>